<protein>
    <recommendedName>
        <fullName evidence="4">ubiquitinyl hydrolase 1</fullName>
        <ecNumber evidence="4">3.4.19.12</ecNumber>
    </recommendedName>
    <alternativeName>
        <fullName evidence="6">Deubiquitinating enzyme MINDY-3</fullName>
    </alternativeName>
</protein>
<dbReference type="EC" id="3.4.19.12" evidence="4"/>
<evidence type="ECO:0000313" key="9">
    <source>
        <dbReference type="EMBL" id="KOO22487.1"/>
    </source>
</evidence>
<dbReference type="GO" id="GO:0005509">
    <property type="term" value="F:calcium ion binding"/>
    <property type="evidence" value="ECO:0007669"/>
    <property type="project" value="InterPro"/>
</dbReference>
<keyword evidence="5" id="KW-0833">Ubl conjugation pathway</keyword>
<dbReference type="InterPro" id="IPR039785">
    <property type="entry name" value="MINY3/4"/>
</dbReference>
<dbReference type="PANTHER" id="PTHR12473:SF8">
    <property type="entry name" value="UBIQUITIN CARBOXYL-TERMINAL HYDROLASE MINDY-4-RELATED"/>
    <property type="match status" value="1"/>
</dbReference>
<keyword evidence="10" id="KW-1185">Reference proteome</keyword>
<proteinExistence type="inferred from homology"/>
<sequence>MALELSLEGQPGAAAAVPPFDPEGDGISRLDAATVQEADAGGPALSRIIFGDAPAPEVARQWRMQGFTLADVDVSDAPGVTPFGAGLAQINGGPCAVLAAAQAFMLRRLLFSGDDPAGPPMPLPTWLDEAAAGGGSLLPSETEAGEALLRGLADALVACATTPSAAAMAAAGGGATLAPTPCQVVLAVPTAAMLEESWMQDERGANPELLGALVAHAARPTTWHATLEALRARRHGLASPLGALGFLVSALLTRGVGRFSEERDDPSQPLLDPQFGHCSQEVLNLLLLGVGVSNVFDGSRDLGGGFMLRGVPLRPPVGLLSELEALRYLQVGSFFKQPVHPIWVVASESHYSILFALTTRVQAVGARAALEERLLAAFSELDQEGNGFVSGEHLGTLVAALPQWQAPPLDKLRTQLDPEGTSLILWDHFQRIMMPLHPEAATLPAESAAPAASLELYHYNGLGARGHENKRALRKLLVEPAKRPVGPAPQGLASIIATRWKDALVTHEGPPPSIN</sequence>
<feature type="region of interest" description="Disordered" evidence="7">
    <location>
        <begin position="1"/>
        <end position="25"/>
    </location>
</feature>
<evidence type="ECO:0000256" key="6">
    <source>
        <dbReference type="ARBA" id="ARBA00033208"/>
    </source>
</evidence>
<dbReference type="AlphaFoldDB" id="A0A0M0J836"/>
<evidence type="ECO:0000256" key="3">
    <source>
        <dbReference type="ARBA" id="ARBA00011074"/>
    </source>
</evidence>
<dbReference type="InterPro" id="IPR011992">
    <property type="entry name" value="EF-hand-dom_pair"/>
</dbReference>
<dbReference type="PROSITE" id="PS50222">
    <property type="entry name" value="EF_HAND_2"/>
    <property type="match status" value="1"/>
</dbReference>
<dbReference type="Gene3D" id="1.10.238.10">
    <property type="entry name" value="EF-hand"/>
    <property type="match status" value="1"/>
</dbReference>
<dbReference type="EMBL" id="JWZX01003273">
    <property type="protein sequence ID" value="KOO22487.1"/>
    <property type="molecule type" value="Genomic_DNA"/>
</dbReference>
<reference evidence="10" key="1">
    <citation type="journal article" date="2015" name="PLoS Genet.">
        <title>Genome Sequence and Transcriptome Analyses of Chrysochromulina tobin: Metabolic Tools for Enhanced Algal Fitness in the Prominent Order Prymnesiales (Haptophyceae).</title>
        <authorList>
            <person name="Hovde B.T."/>
            <person name="Deodato C.R."/>
            <person name="Hunsperger H.M."/>
            <person name="Ryken S.A."/>
            <person name="Yost W."/>
            <person name="Jha R.K."/>
            <person name="Patterson J."/>
            <person name="Monnat R.J. Jr."/>
            <person name="Barlow S.B."/>
            <person name="Starkenburg S.R."/>
            <person name="Cattolico R.A."/>
        </authorList>
    </citation>
    <scope>NUCLEOTIDE SEQUENCE</scope>
    <source>
        <strain evidence="10">CCMP291</strain>
    </source>
</reference>
<dbReference type="GO" id="GO:0071108">
    <property type="term" value="P:protein K48-linked deubiquitination"/>
    <property type="evidence" value="ECO:0007669"/>
    <property type="project" value="InterPro"/>
</dbReference>
<dbReference type="GO" id="GO:0006508">
    <property type="term" value="P:proteolysis"/>
    <property type="evidence" value="ECO:0007669"/>
    <property type="project" value="UniProtKB-KW"/>
</dbReference>
<dbReference type="PANTHER" id="PTHR12473">
    <property type="entry name" value="UBIQUITIN CARBOXYL-TERMINAL HYDROLASE MINDY-4-RELATED"/>
    <property type="match status" value="1"/>
</dbReference>
<dbReference type="GO" id="GO:0004843">
    <property type="term" value="F:cysteine-type deubiquitinase activity"/>
    <property type="evidence" value="ECO:0007669"/>
    <property type="project" value="UniProtKB-EC"/>
</dbReference>
<gene>
    <name evidence="9" type="ORF">Ctob_000313</name>
</gene>
<name>A0A0M0J836_9EUKA</name>
<evidence type="ECO:0000259" key="8">
    <source>
        <dbReference type="PROSITE" id="PS50222"/>
    </source>
</evidence>
<dbReference type="OrthoDB" id="10263628at2759"/>
<dbReference type="InterPro" id="IPR002048">
    <property type="entry name" value="EF_hand_dom"/>
</dbReference>
<evidence type="ECO:0000313" key="10">
    <source>
        <dbReference type="Proteomes" id="UP000037460"/>
    </source>
</evidence>
<evidence type="ECO:0000256" key="1">
    <source>
        <dbReference type="ARBA" id="ARBA00000707"/>
    </source>
</evidence>
<comment type="similarity">
    <text evidence="3">Belongs to the MINDY deubiquitinase family. FAM188 subfamily.</text>
</comment>
<comment type="function">
    <text evidence="2">Hydrolase that can remove 'Lys-48'-linked conjugated ubiquitin from proteins.</text>
</comment>
<evidence type="ECO:0000256" key="4">
    <source>
        <dbReference type="ARBA" id="ARBA00012759"/>
    </source>
</evidence>
<dbReference type="InterPro" id="IPR025257">
    <property type="entry name" value="MINDY-3/4_CD"/>
</dbReference>
<evidence type="ECO:0000256" key="7">
    <source>
        <dbReference type="SAM" id="MobiDB-lite"/>
    </source>
</evidence>
<comment type="caution">
    <text evidence="9">The sequence shown here is derived from an EMBL/GenBank/DDBJ whole genome shotgun (WGS) entry which is preliminary data.</text>
</comment>
<dbReference type="Proteomes" id="UP000037460">
    <property type="component" value="Unassembled WGS sequence"/>
</dbReference>
<evidence type="ECO:0000256" key="2">
    <source>
        <dbReference type="ARBA" id="ARBA00002107"/>
    </source>
</evidence>
<dbReference type="SMART" id="SM01174">
    <property type="entry name" value="DUF4205"/>
    <property type="match status" value="1"/>
</dbReference>
<dbReference type="SUPFAM" id="SSF47473">
    <property type="entry name" value="EF-hand"/>
    <property type="match status" value="1"/>
</dbReference>
<dbReference type="GO" id="GO:1990380">
    <property type="term" value="F:K48-linked deubiquitinase activity"/>
    <property type="evidence" value="ECO:0007669"/>
    <property type="project" value="InterPro"/>
</dbReference>
<organism evidence="9 10">
    <name type="scientific">Chrysochromulina tobinii</name>
    <dbReference type="NCBI Taxonomy" id="1460289"/>
    <lineage>
        <taxon>Eukaryota</taxon>
        <taxon>Haptista</taxon>
        <taxon>Haptophyta</taxon>
        <taxon>Prymnesiophyceae</taxon>
        <taxon>Prymnesiales</taxon>
        <taxon>Chrysochromulinaceae</taxon>
        <taxon>Chrysochromulina</taxon>
    </lineage>
</organism>
<feature type="domain" description="EF-hand" evidence="8">
    <location>
        <begin position="369"/>
        <end position="404"/>
    </location>
</feature>
<dbReference type="Pfam" id="PF13898">
    <property type="entry name" value="MINDY-3_4_CD"/>
    <property type="match status" value="1"/>
</dbReference>
<evidence type="ECO:0000256" key="5">
    <source>
        <dbReference type="ARBA" id="ARBA00022786"/>
    </source>
</evidence>
<comment type="catalytic activity">
    <reaction evidence="1">
        <text>Thiol-dependent hydrolysis of ester, thioester, amide, peptide and isopeptide bonds formed by the C-terminal Gly of ubiquitin (a 76-residue protein attached to proteins as an intracellular targeting signal).</text>
        <dbReference type="EC" id="3.4.19.12"/>
    </reaction>
</comment>
<accession>A0A0M0J836</accession>